<dbReference type="Proteomes" id="UP000006876">
    <property type="component" value="Chromosome"/>
</dbReference>
<dbReference type="KEGG" id="axy:AXYL_03084"/>
<dbReference type="EMBL" id="CP002287">
    <property type="protein sequence ID" value="ADP16404.1"/>
    <property type="molecule type" value="Genomic_DNA"/>
</dbReference>
<protein>
    <submittedName>
        <fullName evidence="2">Uncharacterized protein</fullName>
    </submittedName>
</protein>
<dbReference type="HOGENOM" id="CLU_2519995_0_0_4"/>
<gene>
    <name evidence="2" type="ordered locus">AXYL_03084</name>
</gene>
<evidence type="ECO:0000313" key="2">
    <source>
        <dbReference type="EMBL" id="ADP16404.1"/>
    </source>
</evidence>
<name>E3HX50_ACHXA</name>
<feature type="region of interest" description="Disordered" evidence="1">
    <location>
        <begin position="57"/>
        <end position="84"/>
    </location>
</feature>
<evidence type="ECO:0000256" key="1">
    <source>
        <dbReference type="SAM" id="MobiDB-lite"/>
    </source>
</evidence>
<feature type="compositionally biased region" description="Gly residues" evidence="1">
    <location>
        <begin position="62"/>
        <end position="71"/>
    </location>
</feature>
<dbReference type="PATRIC" id="fig|762376.5.peg.3102"/>
<accession>E3HX50</accession>
<evidence type="ECO:0000313" key="3">
    <source>
        <dbReference type="Proteomes" id="UP000006876"/>
    </source>
</evidence>
<sequence length="84" mass="7947">MIKISGLFSGFLAASDATSTYLGTGNGGAGVSGPAGTPRCAGIGGKRDGAGLIQPGWRLGPLEGGAGGPGGRPAVAQPVPRQGS</sequence>
<proteinExistence type="predicted"/>
<dbReference type="RefSeq" id="WP_013393719.1">
    <property type="nucleotide sequence ID" value="NC_014640.1"/>
</dbReference>
<feature type="compositionally biased region" description="Low complexity" evidence="1">
    <location>
        <begin position="72"/>
        <end position="84"/>
    </location>
</feature>
<reference evidence="2 3" key="1">
    <citation type="journal article" date="2011" name="J. Bacteriol.">
        <title>Complete genome sequence of the haloaromatic acid-degrading bacterium Achromobacter xylosoxidans A8.</title>
        <authorList>
            <person name="Strnad H."/>
            <person name="Ridl J."/>
            <person name="Paces J."/>
            <person name="Kolar M."/>
            <person name="Vlcek C."/>
            <person name="Paces V."/>
        </authorList>
    </citation>
    <scope>NUCLEOTIDE SEQUENCE [LARGE SCALE GENOMIC DNA]</scope>
    <source>
        <strain evidence="2 3">A8</strain>
    </source>
</reference>
<dbReference type="AlphaFoldDB" id="E3HX50"/>
<organism evidence="2 3">
    <name type="scientific">Achromobacter xylosoxidans (strain A8)</name>
    <dbReference type="NCBI Taxonomy" id="762376"/>
    <lineage>
        <taxon>Bacteria</taxon>
        <taxon>Pseudomonadati</taxon>
        <taxon>Pseudomonadota</taxon>
        <taxon>Betaproteobacteria</taxon>
        <taxon>Burkholderiales</taxon>
        <taxon>Alcaligenaceae</taxon>
        <taxon>Achromobacter</taxon>
    </lineage>
</organism>